<evidence type="ECO:0000313" key="4">
    <source>
        <dbReference type="EMBL" id="KAF0698005.1"/>
    </source>
</evidence>
<evidence type="ECO:0000259" key="3">
    <source>
        <dbReference type="PROSITE" id="PS50188"/>
    </source>
</evidence>
<dbReference type="Gene3D" id="2.60.120.920">
    <property type="match status" value="1"/>
</dbReference>
<dbReference type="PANTHER" id="PTHR12245">
    <property type="entry name" value="SPRY DOMAIN CONTAINING SOCS BOX PROTEIN"/>
    <property type="match status" value="1"/>
</dbReference>
<keyword evidence="1" id="KW-0175">Coiled coil</keyword>
<feature type="coiled-coil region" evidence="1">
    <location>
        <begin position="57"/>
        <end position="120"/>
    </location>
</feature>
<feature type="region of interest" description="Disordered" evidence="2">
    <location>
        <begin position="186"/>
        <end position="221"/>
    </location>
</feature>
<evidence type="ECO:0000256" key="1">
    <source>
        <dbReference type="SAM" id="Coils"/>
    </source>
</evidence>
<dbReference type="InterPro" id="IPR043136">
    <property type="entry name" value="B30.2/SPRY_sf"/>
</dbReference>
<feature type="compositionally biased region" description="Low complexity" evidence="2">
    <location>
        <begin position="145"/>
        <end position="158"/>
    </location>
</feature>
<evidence type="ECO:0000256" key="2">
    <source>
        <dbReference type="SAM" id="MobiDB-lite"/>
    </source>
</evidence>
<proteinExistence type="predicted"/>
<dbReference type="PANTHER" id="PTHR12245:SF5">
    <property type="entry name" value="SPRY DOMAIN-CONTAINING SOCS BOX PROTEIN 3"/>
    <property type="match status" value="1"/>
</dbReference>
<dbReference type="AlphaFoldDB" id="A0A485KT83"/>
<dbReference type="Pfam" id="PF00622">
    <property type="entry name" value="SPRY"/>
    <property type="match status" value="1"/>
</dbReference>
<dbReference type="InterPro" id="IPR050672">
    <property type="entry name" value="FBXO45-Fsn/SPSB_families"/>
</dbReference>
<feature type="domain" description="B30.2/SPRY" evidence="3">
    <location>
        <begin position="200"/>
        <end position="405"/>
    </location>
</feature>
<dbReference type="CDD" id="cd11709">
    <property type="entry name" value="SPRY"/>
    <property type="match status" value="1"/>
</dbReference>
<dbReference type="OrthoDB" id="77405at2759"/>
<dbReference type="InterPro" id="IPR001870">
    <property type="entry name" value="B30.2/SPRY"/>
</dbReference>
<evidence type="ECO:0000313" key="5">
    <source>
        <dbReference type="EMBL" id="VFT88198.1"/>
    </source>
</evidence>
<dbReference type="InterPro" id="IPR003877">
    <property type="entry name" value="SPRY_dom"/>
</dbReference>
<organism evidence="5 6">
    <name type="scientific">Aphanomyces stellatus</name>
    <dbReference type="NCBI Taxonomy" id="120398"/>
    <lineage>
        <taxon>Eukaryota</taxon>
        <taxon>Sar</taxon>
        <taxon>Stramenopiles</taxon>
        <taxon>Oomycota</taxon>
        <taxon>Saprolegniomycetes</taxon>
        <taxon>Saprolegniales</taxon>
        <taxon>Verrucalvaceae</taxon>
        <taxon>Aphanomyces</taxon>
    </lineage>
</organism>
<gene>
    <name evidence="5" type="primary">Aste57867_11336</name>
    <name evidence="4" type="ORF">As57867_011294</name>
    <name evidence="5" type="ORF">ASTE57867_11336</name>
</gene>
<dbReference type="InterPro" id="IPR013320">
    <property type="entry name" value="ConA-like_dom_sf"/>
</dbReference>
<feature type="compositionally biased region" description="Basic and acidic residues" evidence="2">
    <location>
        <begin position="212"/>
        <end position="221"/>
    </location>
</feature>
<feature type="region of interest" description="Disordered" evidence="2">
    <location>
        <begin position="133"/>
        <end position="174"/>
    </location>
</feature>
<dbReference type="SUPFAM" id="SSF49899">
    <property type="entry name" value="Concanavalin A-like lectins/glucanases"/>
    <property type="match status" value="1"/>
</dbReference>
<reference evidence="4" key="2">
    <citation type="submission" date="2019-06" db="EMBL/GenBank/DDBJ databases">
        <title>Genomics analysis of Aphanomyces spp. identifies a new class of oomycete effector associated with host adaptation.</title>
        <authorList>
            <person name="Gaulin E."/>
        </authorList>
    </citation>
    <scope>NUCLEOTIDE SEQUENCE</scope>
    <source>
        <strain evidence="4">CBS 578.67</strain>
    </source>
</reference>
<accession>A0A485KT83</accession>
<dbReference type="EMBL" id="CAADRA010005293">
    <property type="protein sequence ID" value="VFT88198.1"/>
    <property type="molecule type" value="Genomic_DNA"/>
</dbReference>
<evidence type="ECO:0000313" key="6">
    <source>
        <dbReference type="Proteomes" id="UP000332933"/>
    </source>
</evidence>
<keyword evidence="6" id="KW-1185">Reference proteome</keyword>
<dbReference type="EMBL" id="VJMH01005272">
    <property type="protein sequence ID" value="KAF0698005.1"/>
    <property type="molecule type" value="Genomic_DNA"/>
</dbReference>
<name>A0A485KT83_9STRA</name>
<sequence>MDCDGGDRAGWNEVSPTTDNTQDRDYDTQKDECMMLDGEFKMSDDEDEIDDLHSGFLRDATQELAVARRQLEEQEQRFLDAKKVQQHALQSTIKYFGSVERKLEAQMDHLNKQHTRYEEQEARLGELLTKAFDEPNDNTTIPKCPTTSGAATTTGDAASPPPKRTKTSEPPAAIVPIRALPARKASIRPDNSDHPAIDVAPTNQTSKKTKAPAKERRVPTTRRDAFEHGADIADHDRAAYSYPGRWDVARCGHFNTISNDGRIMVTDKHGWNVVLGSEPADRFSVLVKFPSSKQKNSVAIGLTSDTSLCRLSREEAQQPFGFNERGWFLNVQLGKLCSKAGHDNARYTQRFHTGDRLTVELDPATRRMSFYKNGKHLGVAYTDVHETKMYPVVISYDKGVKVSFE</sequence>
<protein>
    <submittedName>
        <fullName evidence="5">Aste57867_11336 protein</fullName>
    </submittedName>
</protein>
<dbReference type="Proteomes" id="UP000332933">
    <property type="component" value="Unassembled WGS sequence"/>
</dbReference>
<reference evidence="5 6" key="1">
    <citation type="submission" date="2019-03" db="EMBL/GenBank/DDBJ databases">
        <authorList>
            <person name="Gaulin E."/>
            <person name="Dumas B."/>
        </authorList>
    </citation>
    <scope>NUCLEOTIDE SEQUENCE [LARGE SCALE GENOMIC DNA]</scope>
    <source>
        <strain evidence="5">CBS 568.67</strain>
    </source>
</reference>
<dbReference type="PROSITE" id="PS50188">
    <property type="entry name" value="B302_SPRY"/>
    <property type="match status" value="1"/>
</dbReference>
<feature type="region of interest" description="Disordered" evidence="2">
    <location>
        <begin position="1"/>
        <end position="27"/>
    </location>
</feature>